<proteinExistence type="predicted"/>
<name>A0ABV8K549_9BACL</name>
<dbReference type="Proteomes" id="UP001595715">
    <property type="component" value="Unassembled WGS sequence"/>
</dbReference>
<dbReference type="RefSeq" id="WP_377719763.1">
    <property type="nucleotide sequence ID" value="NZ_JBHSAM010000028.1"/>
</dbReference>
<dbReference type="InterPro" id="IPR011006">
    <property type="entry name" value="CheY-like_superfamily"/>
</dbReference>
<organism evidence="5 6">
    <name type="scientific">Paenibacillus xanthanilyticus</name>
    <dbReference type="NCBI Taxonomy" id="1783531"/>
    <lineage>
        <taxon>Bacteria</taxon>
        <taxon>Bacillati</taxon>
        <taxon>Bacillota</taxon>
        <taxon>Bacilli</taxon>
        <taxon>Bacillales</taxon>
        <taxon>Paenibacillaceae</taxon>
        <taxon>Paenibacillus</taxon>
    </lineage>
</organism>
<accession>A0ABV8K549</accession>
<evidence type="ECO:0000313" key="5">
    <source>
        <dbReference type="EMBL" id="MFC4101138.1"/>
    </source>
</evidence>
<feature type="region of interest" description="Disordered" evidence="3">
    <location>
        <begin position="26"/>
        <end position="72"/>
    </location>
</feature>
<dbReference type="InterPro" id="IPR001789">
    <property type="entry name" value="Sig_transdc_resp-reg_receiver"/>
</dbReference>
<comment type="caution">
    <text evidence="5">The sequence shown here is derived from an EMBL/GenBank/DDBJ whole genome shotgun (WGS) entry which is preliminary data.</text>
</comment>
<reference evidence="6" key="1">
    <citation type="journal article" date="2019" name="Int. J. Syst. Evol. Microbiol.">
        <title>The Global Catalogue of Microorganisms (GCM) 10K type strain sequencing project: providing services to taxonomists for standard genome sequencing and annotation.</title>
        <authorList>
            <consortium name="The Broad Institute Genomics Platform"/>
            <consortium name="The Broad Institute Genome Sequencing Center for Infectious Disease"/>
            <person name="Wu L."/>
            <person name="Ma J."/>
        </authorList>
    </citation>
    <scope>NUCLEOTIDE SEQUENCE [LARGE SCALE GENOMIC DNA]</scope>
    <source>
        <strain evidence="6">IBRC-M 10987</strain>
    </source>
</reference>
<evidence type="ECO:0000313" key="6">
    <source>
        <dbReference type="Proteomes" id="UP001595715"/>
    </source>
</evidence>
<dbReference type="PANTHER" id="PTHR44591:SF3">
    <property type="entry name" value="RESPONSE REGULATORY DOMAIN-CONTAINING PROTEIN"/>
    <property type="match status" value="1"/>
</dbReference>
<dbReference type="EMBL" id="JBHSAM010000028">
    <property type="protein sequence ID" value="MFC4101138.1"/>
    <property type="molecule type" value="Genomic_DNA"/>
</dbReference>
<feature type="modified residue" description="4-aspartylphosphate" evidence="2">
    <location>
        <position position="130"/>
    </location>
</feature>
<dbReference type="SUPFAM" id="SSF52172">
    <property type="entry name" value="CheY-like"/>
    <property type="match status" value="1"/>
</dbReference>
<dbReference type="Gene3D" id="3.40.50.2300">
    <property type="match status" value="1"/>
</dbReference>
<evidence type="ECO:0000256" key="3">
    <source>
        <dbReference type="SAM" id="MobiDB-lite"/>
    </source>
</evidence>
<sequence length="197" mass="21981">MLYMLIILLIVLAALFIWRRAGTKRAGRPGETQEGLTSLNNRDARENERPLASRAGVAEEDRAYTPPTSAAPVIEENGPPTVMIVDDQTAIRMLLREVFELEGLRVFEFSHGKSAVETLKQKRVDYILLDLKMPDMDGIEVLTAIRAHNRTVDVAMITAYGDPLKLDAARKLGVTTFFTKPFEIDDVKQSVLARLNG</sequence>
<dbReference type="SMART" id="SM00448">
    <property type="entry name" value="REC"/>
    <property type="match status" value="1"/>
</dbReference>
<evidence type="ECO:0000256" key="1">
    <source>
        <dbReference type="ARBA" id="ARBA00022553"/>
    </source>
</evidence>
<evidence type="ECO:0000256" key="2">
    <source>
        <dbReference type="PROSITE-ProRule" id="PRU00169"/>
    </source>
</evidence>
<dbReference type="Pfam" id="PF00072">
    <property type="entry name" value="Response_reg"/>
    <property type="match status" value="1"/>
</dbReference>
<feature type="compositionally biased region" description="Basic and acidic residues" evidence="3">
    <location>
        <begin position="42"/>
        <end position="63"/>
    </location>
</feature>
<keyword evidence="1 2" id="KW-0597">Phosphoprotein</keyword>
<dbReference type="InterPro" id="IPR050595">
    <property type="entry name" value="Bact_response_regulator"/>
</dbReference>
<evidence type="ECO:0000259" key="4">
    <source>
        <dbReference type="PROSITE" id="PS50110"/>
    </source>
</evidence>
<dbReference type="PROSITE" id="PS50110">
    <property type="entry name" value="RESPONSE_REGULATORY"/>
    <property type="match status" value="1"/>
</dbReference>
<keyword evidence="6" id="KW-1185">Reference proteome</keyword>
<dbReference type="PANTHER" id="PTHR44591">
    <property type="entry name" value="STRESS RESPONSE REGULATOR PROTEIN 1"/>
    <property type="match status" value="1"/>
</dbReference>
<protein>
    <submittedName>
        <fullName evidence="5">Response regulator</fullName>
    </submittedName>
</protein>
<feature type="domain" description="Response regulatory" evidence="4">
    <location>
        <begin position="81"/>
        <end position="195"/>
    </location>
</feature>
<gene>
    <name evidence="5" type="ORF">ACFOZ8_15965</name>
</gene>